<dbReference type="Gene3D" id="1.10.10.10">
    <property type="entry name" value="Winged helix-like DNA-binding domain superfamily/Winged helix DNA-binding domain"/>
    <property type="match status" value="1"/>
</dbReference>
<evidence type="ECO:0000256" key="2">
    <source>
        <dbReference type="ARBA" id="ARBA00023015"/>
    </source>
</evidence>
<dbReference type="SUPFAM" id="SSF88659">
    <property type="entry name" value="Sigma3 and sigma4 domains of RNA polymerase sigma factors"/>
    <property type="match status" value="1"/>
</dbReference>
<keyword evidence="4" id="KW-0804">Transcription</keyword>
<dbReference type="Proteomes" id="UP001223501">
    <property type="component" value="Chromosome"/>
</dbReference>
<evidence type="ECO:0000259" key="5">
    <source>
        <dbReference type="Pfam" id="PF04542"/>
    </source>
</evidence>
<dbReference type="InterPro" id="IPR013324">
    <property type="entry name" value="RNA_pol_sigma_r3/r4-like"/>
</dbReference>
<dbReference type="EMBL" id="CP106831">
    <property type="protein sequence ID" value="WIH96163.1"/>
    <property type="molecule type" value="Genomic_DNA"/>
</dbReference>
<dbReference type="Gene3D" id="1.10.1740.10">
    <property type="match status" value="1"/>
</dbReference>
<evidence type="ECO:0000313" key="7">
    <source>
        <dbReference type="EMBL" id="WIH96163.1"/>
    </source>
</evidence>
<evidence type="ECO:0000259" key="6">
    <source>
        <dbReference type="Pfam" id="PF08281"/>
    </source>
</evidence>
<gene>
    <name evidence="7" type="ORF">OBA43_07680</name>
</gene>
<keyword evidence="2" id="KW-0805">Transcription regulation</keyword>
<proteinExistence type="inferred from homology"/>
<evidence type="ECO:0000256" key="3">
    <source>
        <dbReference type="ARBA" id="ARBA00023082"/>
    </source>
</evidence>
<feature type="domain" description="RNA polymerase sigma factor 70 region 4 type 2" evidence="6">
    <location>
        <begin position="117"/>
        <end position="167"/>
    </location>
</feature>
<keyword evidence="3" id="KW-0731">Sigma factor</keyword>
<dbReference type="InterPro" id="IPR013325">
    <property type="entry name" value="RNA_pol_sigma_r2"/>
</dbReference>
<dbReference type="InterPro" id="IPR036388">
    <property type="entry name" value="WH-like_DNA-bd_sf"/>
</dbReference>
<dbReference type="RefSeq" id="WP_225539119.1">
    <property type="nucleotide sequence ID" value="NZ_CP106831.1"/>
</dbReference>
<organism evidence="7 8">
    <name type="scientific">Empedobacter falsenii</name>
    <dbReference type="NCBI Taxonomy" id="343874"/>
    <lineage>
        <taxon>Bacteria</taxon>
        <taxon>Pseudomonadati</taxon>
        <taxon>Bacteroidota</taxon>
        <taxon>Flavobacteriia</taxon>
        <taxon>Flavobacteriales</taxon>
        <taxon>Weeksellaceae</taxon>
        <taxon>Empedobacter</taxon>
    </lineage>
</organism>
<protein>
    <submittedName>
        <fullName evidence="7">Sigma-70 family RNA polymerase sigma factor</fullName>
    </submittedName>
</protein>
<dbReference type="PANTHER" id="PTHR43133:SF46">
    <property type="entry name" value="RNA POLYMERASE SIGMA-70 FACTOR ECF SUBFAMILY"/>
    <property type="match status" value="1"/>
</dbReference>
<keyword evidence="8" id="KW-1185">Reference proteome</keyword>
<dbReference type="CDD" id="cd06171">
    <property type="entry name" value="Sigma70_r4"/>
    <property type="match status" value="1"/>
</dbReference>
<dbReference type="NCBIfam" id="TIGR02937">
    <property type="entry name" value="sigma70-ECF"/>
    <property type="match status" value="1"/>
</dbReference>
<evidence type="ECO:0000256" key="1">
    <source>
        <dbReference type="ARBA" id="ARBA00010641"/>
    </source>
</evidence>
<feature type="domain" description="RNA polymerase sigma-70 region 2" evidence="5">
    <location>
        <begin position="25"/>
        <end position="90"/>
    </location>
</feature>
<evidence type="ECO:0000313" key="8">
    <source>
        <dbReference type="Proteomes" id="UP001223501"/>
    </source>
</evidence>
<dbReference type="Pfam" id="PF08281">
    <property type="entry name" value="Sigma70_r4_2"/>
    <property type="match status" value="1"/>
</dbReference>
<dbReference type="InterPro" id="IPR013249">
    <property type="entry name" value="RNA_pol_sigma70_r4_t2"/>
</dbReference>
<dbReference type="SUPFAM" id="SSF88946">
    <property type="entry name" value="Sigma2 domain of RNA polymerase sigma factors"/>
    <property type="match status" value="1"/>
</dbReference>
<dbReference type="InterPro" id="IPR039425">
    <property type="entry name" value="RNA_pol_sigma-70-like"/>
</dbReference>
<reference evidence="7 8" key="1">
    <citation type="submission" date="2022-09" db="EMBL/GenBank/DDBJ databases">
        <title>Whole genome sequencing analysis of tet(X)-positive Empedobacter falsenii YWS9-3.</title>
        <authorList>
            <person name="Chen C."/>
            <person name="Lv Y.-L."/>
        </authorList>
    </citation>
    <scope>NUCLEOTIDE SEQUENCE [LARGE SCALE GENOMIC DNA]</scope>
    <source>
        <strain evidence="7 8">YWS9-3_T</strain>
    </source>
</reference>
<comment type="similarity">
    <text evidence="1">Belongs to the sigma-70 factor family. ECF subfamily.</text>
</comment>
<name>A0ABY8V6F6_9FLAO</name>
<dbReference type="InterPro" id="IPR007627">
    <property type="entry name" value="RNA_pol_sigma70_r2"/>
</dbReference>
<dbReference type="PANTHER" id="PTHR43133">
    <property type="entry name" value="RNA POLYMERASE ECF-TYPE SIGMA FACTO"/>
    <property type="match status" value="1"/>
</dbReference>
<evidence type="ECO:0000256" key="4">
    <source>
        <dbReference type="ARBA" id="ARBA00023163"/>
    </source>
</evidence>
<accession>A0ABY8V6F6</accession>
<sequence>MNKDSLEYLIKQCQEQNRKAQEEIYLEFSPVLFSICLRYAESYEDAQDIFQEGFIHIFNKVNQFKFEGSFEGWMKRIMVNLNLEKLKKKNTLPFEDYEKLIITQDDDEDIEDNFDYQQLLEVVHNLPPQYRQVFNLYVFEEFTHQEIAEMLNISVGTSKSNLSRARNLLKQKLNLLKTVNK</sequence>
<dbReference type="Pfam" id="PF04542">
    <property type="entry name" value="Sigma70_r2"/>
    <property type="match status" value="1"/>
</dbReference>
<dbReference type="InterPro" id="IPR014284">
    <property type="entry name" value="RNA_pol_sigma-70_dom"/>
</dbReference>